<reference evidence="2 3" key="1">
    <citation type="submission" date="2020-02" db="EMBL/GenBank/DDBJ databases">
        <title>Complete Genome Sequence of Halomonas meridiana strain BAA-801, Isolated from Deep Sea Thermal Vent.</title>
        <authorList>
            <person name="Takahashi Y."/>
            <person name="Takahashi H."/>
            <person name="Galipon J."/>
            <person name="Arakawa K."/>
        </authorList>
    </citation>
    <scope>NUCLEOTIDE SEQUENCE [LARGE SCALE GENOMIC DNA]</scope>
    <source>
        <strain evidence="2 3">Slthf1</strain>
    </source>
</reference>
<dbReference type="InterPro" id="IPR029493">
    <property type="entry name" value="RecD2-like_HHH"/>
</dbReference>
<dbReference type="Proteomes" id="UP000503197">
    <property type="component" value="Chromosome"/>
</dbReference>
<dbReference type="RefSeq" id="WP_172415937.1">
    <property type="nucleotide sequence ID" value="NZ_AP022821.1"/>
</dbReference>
<accession>A0A6F8SSM9</accession>
<gene>
    <name evidence="2" type="ORF">HMSLTHF_07050</name>
</gene>
<evidence type="ECO:0000313" key="2">
    <source>
        <dbReference type="EMBL" id="BCA90930.1"/>
    </source>
</evidence>
<name>A0A6F8SSM9_9GAMM</name>
<dbReference type="Gene3D" id="1.10.10.2220">
    <property type="match status" value="1"/>
</dbReference>
<organism evidence="2 3">
    <name type="scientific">Vreelandella aquamarina</name>
    <dbReference type="NCBI Taxonomy" id="77097"/>
    <lineage>
        <taxon>Bacteria</taxon>
        <taxon>Pseudomonadati</taxon>
        <taxon>Pseudomonadota</taxon>
        <taxon>Gammaproteobacteria</taxon>
        <taxon>Oceanospirillales</taxon>
        <taxon>Halomonadaceae</taxon>
        <taxon>Vreelandella</taxon>
    </lineage>
</organism>
<proteinExistence type="predicted"/>
<dbReference type="AlphaFoldDB" id="A0A6F8SSM9"/>
<dbReference type="Pfam" id="PF14490">
    <property type="entry name" value="HHH_RecD2"/>
    <property type="match status" value="1"/>
</dbReference>
<evidence type="ECO:0000313" key="3">
    <source>
        <dbReference type="Proteomes" id="UP000503197"/>
    </source>
</evidence>
<protein>
    <recommendedName>
        <fullName evidence="1">ATP-dependent RecD2 DNA helicase-like helix-hairpin-helix domain-containing protein</fullName>
    </recommendedName>
</protein>
<feature type="domain" description="ATP-dependent RecD2 DNA helicase-like helix-hairpin-helix" evidence="1">
    <location>
        <begin position="169"/>
        <end position="250"/>
    </location>
</feature>
<evidence type="ECO:0000259" key="1">
    <source>
        <dbReference type="Pfam" id="PF14490"/>
    </source>
</evidence>
<sequence length="308" mass="34238">MTEAMKRKALTRITKVRFTNNERTIFGGILLKDAINLKSAKVIVQVDIPTQSLPVEAAVGQVWEISGPCDEEIIENNGYKIRQAVWRNPISCELKMPATYESLIQFLAFDPDFRGIGSVKARKLVQAMGNDIVRLATIGDREAFRNHLTDDSIDALIEGFQKYKNLRHAQFLSNHGIPLSVQRRLFKAHGESAVDQIKCNPYSLLTFGLTFEQTEKIATSQFGLSKNDDRRFAAATEQALIKHCGRGHTCATSSDLKRRVGKILSTSNDGVIAHALESGKNAKFITYDSKRSYCQILCMAGQAAVLSD</sequence>
<dbReference type="EMBL" id="AP022821">
    <property type="protein sequence ID" value="BCA90930.1"/>
    <property type="molecule type" value="Genomic_DNA"/>
</dbReference>